<dbReference type="InterPro" id="IPR023270">
    <property type="entry name" value="RCMT_NCL1"/>
</dbReference>
<evidence type="ECO:0000256" key="5">
    <source>
        <dbReference type="ARBA" id="ARBA00022679"/>
    </source>
</evidence>
<evidence type="ECO:0000256" key="6">
    <source>
        <dbReference type="ARBA" id="ARBA00022691"/>
    </source>
</evidence>
<evidence type="ECO:0000256" key="9">
    <source>
        <dbReference type="ARBA" id="ARBA00023242"/>
    </source>
</evidence>
<protein>
    <recommendedName>
        <fullName evidence="12">SAM-dependent MTase RsmB/NOP-type domain-containing protein</fullName>
    </recommendedName>
</protein>
<keyword evidence="9" id="KW-0539">Nucleus</keyword>
<evidence type="ECO:0000256" key="3">
    <source>
        <dbReference type="ARBA" id="ARBA00022555"/>
    </source>
</evidence>
<comment type="subcellular location">
    <subcellularLocation>
        <location evidence="1">Nucleus</location>
    </subcellularLocation>
</comment>
<evidence type="ECO:0000256" key="7">
    <source>
        <dbReference type="ARBA" id="ARBA00022694"/>
    </source>
</evidence>
<evidence type="ECO:0000313" key="14">
    <source>
        <dbReference type="Proteomes" id="UP000515788"/>
    </source>
</evidence>
<dbReference type="InterPro" id="IPR018314">
    <property type="entry name" value="RsmB/NOL1/NOP2-like_CS"/>
</dbReference>
<evidence type="ECO:0000313" key="13">
    <source>
        <dbReference type="EMBL" id="QLL32715.1"/>
    </source>
</evidence>
<dbReference type="InterPro" id="IPR057286">
    <property type="entry name" value="PUA_NSUN2"/>
</dbReference>
<keyword evidence="7" id="KW-0819">tRNA processing</keyword>
<dbReference type="InterPro" id="IPR057285">
    <property type="entry name" value="Pre-PUA_NSUN2"/>
</dbReference>
<evidence type="ECO:0000256" key="11">
    <source>
        <dbReference type="SAM" id="MobiDB-lite"/>
    </source>
</evidence>
<feature type="binding site" evidence="10">
    <location>
        <position position="240"/>
    </location>
    <ligand>
        <name>S-adenosyl-L-methionine</name>
        <dbReference type="ChEBI" id="CHEBI:59789"/>
    </ligand>
</feature>
<dbReference type="Pfam" id="PF01189">
    <property type="entry name" value="Methyltr_RsmB-F"/>
    <property type="match status" value="1"/>
</dbReference>
<dbReference type="SUPFAM" id="SSF53335">
    <property type="entry name" value="S-adenosyl-L-methionine-dependent methyltransferases"/>
    <property type="match status" value="1"/>
</dbReference>
<dbReference type="PROSITE" id="PS01153">
    <property type="entry name" value="NOL1_NOP2_SUN"/>
    <property type="match status" value="1"/>
</dbReference>
<dbReference type="EMBL" id="CP059249">
    <property type="protein sequence ID" value="QLL32715.1"/>
    <property type="molecule type" value="Genomic_DNA"/>
</dbReference>
<dbReference type="GO" id="GO:0030488">
    <property type="term" value="P:tRNA methylation"/>
    <property type="evidence" value="ECO:0007669"/>
    <property type="project" value="TreeGrafter"/>
</dbReference>
<name>A0A7G3ZGS9_9SACH</name>
<dbReference type="InterPro" id="IPR023267">
    <property type="entry name" value="RCMT"/>
</dbReference>
<dbReference type="KEGG" id="tgb:HG536_0D02370"/>
<evidence type="ECO:0000256" key="1">
    <source>
        <dbReference type="ARBA" id="ARBA00004123"/>
    </source>
</evidence>
<keyword evidence="4 10" id="KW-0489">Methyltransferase</keyword>
<evidence type="ECO:0000259" key="12">
    <source>
        <dbReference type="PROSITE" id="PS51686"/>
    </source>
</evidence>
<accession>A0A7G3ZGS9</accession>
<feature type="binding site" evidence="10">
    <location>
        <position position="296"/>
    </location>
    <ligand>
        <name>S-adenosyl-L-methionine</name>
        <dbReference type="ChEBI" id="CHEBI:59789"/>
    </ligand>
</feature>
<feature type="region of interest" description="Disordered" evidence="11">
    <location>
        <begin position="697"/>
        <end position="721"/>
    </location>
</feature>
<dbReference type="InterPro" id="IPR029063">
    <property type="entry name" value="SAM-dependent_MTases_sf"/>
</dbReference>
<dbReference type="OrthoDB" id="6093671at2759"/>
<evidence type="ECO:0000256" key="8">
    <source>
        <dbReference type="ARBA" id="ARBA00022884"/>
    </source>
</evidence>
<dbReference type="AlphaFoldDB" id="A0A7G3ZGS9"/>
<dbReference type="GO" id="GO:0000049">
    <property type="term" value="F:tRNA binding"/>
    <property type="evidence" value="ECO:0007669"/>
    <property type="project" value="UniProtKB-KW"/>
</dbReference>
<reference evidence="13 14" key="1">
    <citation type="submission" date="2020-06" db="EMBL/GenBank/DDBJ databases">
        <title>The yeast mating-type switching endonuclease HO is a domesticated member of an unorthodox homing genetic element family.</title>
        <authorList>
            <person name="Coughlan A.Y."/>
            <person name="Lombardi L."/>
            <person name="Braun-Galleani S."/>
            <person name="Martos A.R."/>
            <person name="Galeote V."/>
            <person name="Bigey F."/>
            <person name="Dequin S."/>
            <person name="Byrne K.P."/>
            <person name="Wolfe K.H."/>
        </authorList>
    </citation>
    <scope>NUCLEOTIDE SEQUENCE [LARGE SCALE GENOMIC DNA]</scope>
    <source>
        <strain evidence="13 14">CBS764</strain>
    </source>
</reference>
<keyword evidence="6 10" id="KW-0949">S-adenosyl-L-methionine</keyword>
<dbReference type="PROSITE" id="PS51686">
    <property type="entry name" value="SAM_MT_RSMB_NOP"/>
    <property type="match status" value="1"/>
</dbReference>
<dbReference type="PANTHER" id="PTHR22808:SF1">
    <property type="entry name" value="RNA CYTOSINE-C(5)-METHYLTRANSFERASE NSUN2-RELATED"/>
    <property type="match status" value="1"/>
</dbReference>
<dbReference type="PANTHER" id="PTHR22808">
    <property type="entry name" value="NCL1 YEAST -RELATED NOL1/NOP2/FMU SUN DOMAIN-CONTAINING"/>
    <property type="match status" value="1"/>
</dbReference>
<dbReference type="Pfam" id="PF25378">
    <property type="entry name" value="PUA_NSUN2"/>
    <property type="match status" value="1"/>
</dbReference>
<evidence type="ECO:0000256" key="4">
    <source>
        <dbReference type="ARBA" id="ARBA00022603"/>
    </source>
</evidence>
<dbReference type="GO" id="GO:0005737">
    <property type="term" value="C:cytoplasm"/>
    <property type="evidence" value="ECO:0007669"/>
    <property type="project" value="TreeGrafter"/>
</dbReference>
<feature type="active site" description="Nucleophile" evidence="10">
    <location>
        <position position="349"/>
    </location>
</feature>
<dbReference type="GeneID" id="59325882"/>
<keyword evidence="14" id="KW-1185">Reference proteome</keyword>
<sequence length="721" mass="82222">MPKLPAMALCRKKRYASAKSVVYTWVEQDTLLFTAWCSMGKRNNFKKGGKKTFGARDDSRAQKNWSELVKENEKWEKYYKTLALFPEDQWDEFKTVCQSPLPLTFRITGSRKHAQEILQMFKERHLPNLTNVEFEGEILKPPMELPWYPNHLAWQIDVPKTVIRKNEQFAKTQRFLVIENAVGNISRQEAVSMIPPIVLEVQPQHSVLDMCAAPGSKTAQMIEALHTDADEPTGFVVANDADSKRSHMLVHQLKRLNSANLMVVNHDAQFFPRIKATSQDETNKNNILKFDRILCDVPCSGDGTMRKNVNVWRDWTPQGALGLHTVQLNILNRGLHLLKCKGRLVYSTCSMNPIENEAVVAEALRRWGDKIRLVNCDDKLSGLIRSKGISQWPVIDRSMTEKQRNDEGVMSSWFPPTEEEAAKFQLENCIRVYPHQQNTGGFFITVFEKIADDSDSSKRLIAENQGVEEPEAKKIKTADSNVTAPPVKKERLPRDANEEPFVFVDPQHESLQKCWTFYGIDDKFDKDSCLVRNATGEPSRVVYTVCSALKNIIQANDDRLKIIYSGVKLFVAQRSDIECSWRIQSEALPIMKHHMTSDRIVSAKLDLLKLLLVESFPSFSDIESKGVDNEFVEQMRNLSSGCAFIEINRDNDGKENLFLPVWKGTRCVNLMVCKEVTHELLYRIFNIETTAKTISKDNVTKKEESPTIEGANATTDKEGND</sequence>
<comment type="similarity">
    <text evidence="2 10">Belongs to the class I-like SAM-binding methyltransferase superfamily. RsmB/NOP family.</text>
</comment>
<dbReference type="PRINTS" id="PR02008">
    <property type="entry name" value="RCMTFAMILY"/>
</dbReference>
<feature type="binding site" evidence="10">
    <location>
        <begin position="211"/>
        <end position="217"/>
    </location>
    <ligand>
        <name>S-adenosyl-L-methionine</name>
        <dbReference type="ChEBI" id="CHEBI:59789"/>
    </ligand>
</feature>
<evidence type="ECO:0000256" key="10">
    <source>
        <dbReference type="PROSITE-ProRule" id="PRU01023"/>
    </source>
</evidence>
<keyword evidence="3" id="KW-0820">tRNA-binding</keyword>
<feature type="domain" description="SAM-dependent MTase RsmB/NOP-type" evidence="12">
    <location>
        <begin position="93"/>
        <end position="450"/>
    </location>
</feature>
<feature type="binding site" evidence="10">
    <location>
        <position position="267"/>
    </location>
    <ligand>
        <name>S-adenosyl-L-methionine</name>
        <dbReference type="ChEBI" id="CHEBI:59789"/>
    </ligand>
</feature>
<evidence type="ECO:0000256" key="2">
    <source>
        <dbReference type="ARBA" id="ARBA00007494"/>
    </source>
</evidence>
<dbReference type="InterPro" id="IPR001678">
    <property type="entry name" value="MeTrfase_RsmB-F_NOP2_dom"/>
</dbReference>
<dbReference type="PRINTS" id="PR02011">
    <property type="entry name" value="RCMTNCL1"/>
</dbReference>
<proteinExistence type="inferred from homology"/>
<dbReference type="RefSeq" id="XP_037139389.1">
    <property type="nucleotide sequence ID" value="XM_037283493.1"/>
</dbReference>
<keyword evidence="5 10" id="KW-0808">Transferase</keyword>
<dbReference type="Gene3D" id="3.40.50.150">
    <property type="entry name" value="Vaccinia Virus protein VP39"/>
    <property type="match status" value="1"/>
</dbReference>
<dbReference type="Pfam" id="PF25376">
    <property type="entry name" value="Pre-PUA_NSUN2"/>
    <property type="match status" value="1"/>
</dbReference>
<dbReference type="GO" id="GO:0005634">
    <property type="term" value="C:nucleus"/>
    <property type="evidence" value="ECO:0007669"/>
    <property type="project" value="UniProtKB-SubCell"/>
</dbReference>
<dbReference type="InterPro" id="IPR049560">
    <property type="entry name" value="MeTrfase_RsmB-F_NOP2_cat"/>
</dbReference>
<dbReference type="Proteomes" id="UP000515788">
    <property type="component" value="Chromosome 4"/>
</dbReference>
<feature type="region of interest" description="Disordered" evidence="11">
    <location>
        <begin position="463"/>
        <end position="491"/>
    </location>
</feature>
<organism evidence="13 14">
    <name type="scientific">Torulaspora globosa</name>
    <dbReference type="NCBI Taxonomy" id="48254"/>
    <lineage>
        <taxon>Eukaryota</taxon>
        <taxon>Fungi</taxon>
        <taxon>Dikarya</taxon>
        <taxon>Ascomycota</taxon>
        <taxon>Saccharomycotina</taxon>
        <taxon>Saccharomycetes</taxon>
        <taxon>Saccharomycetales</taxon>
        <taxon>Saccharomycetaceae</taxon>
        <taxon>Torulaspora</taxon>
    </lineage>
</organism>
<gene>
    <name evidence="13" type="ORF">HG536_0D02370</name>
</gene>
<dbReference type="GO" id="GO:0016428">
    <property type="term" value="F:tRNA (cytidine-5-)-methyltransferase activity"/>
    <property type="evidence" value="ECO:0007669"/>
    <property type="project" value="InterPro"/>
</dbReference>
<keyword evidence="8 10" id="KW-0694">RNA-binding</keyword>